<dbReference type="Proteomes" id="UP000289166">
    <property type="component" value="Unassembled WGS sequence"/>
</dbReference>
<feature type="domain" description="Toxin SymE-like" evidence="1">
    <location>
        <begin position="10"/>
        <end position="57"/>
    </location>
</feature>
<keyword evidence="3" id="KW-1185">Reference proteome</keyword>
<proteinExistence type="predicted"/>
<dbReference type="GO" id="GO:0003723">
    <property type="term" value="F:RNA binding"/>
    <property type="evidence" value="ECO:0007669"/>
    <property type="project" value="InterPro"/>
</dbReference>
<evidence type="ECO:0000313" key="3">
    <source>
        <dbReference type="Proteomes" id="UP000289166"/>
    </source>
</evidence>
<gene>
    <name evidence="2" type="ORF">EFD62_14675</name>
</gene>
<reference evidence="3" key="1">
    <citation type="submission" date="2018-11" db="EMBL/GenBank/DDBJ databases">
        <title>Genome sequencing of a novel mesophilic and cellulolytic organism within the genus Hungateiclostridium.</title>
        <authorList>
            <person name="Rettenmaier R."/>
            <person name="Liebl W."/>
            <person name="Zverlov V."/>
        </authorList>
    </citation>
    <scope>NUCLEOTIDE SEQUENCE [LARGE SCALE GENOMIC DNA]</scope>
    <source>
        <strain evidence="3">N2K1</strain>
    </source>
</reference>
<dbReference type="AlphaFoldDB" id="A0A4Q0I1L3"/>
<dbReference type="OrthoDB" id="9803936at2"/>
<protein>
    <submittedName>
        <fullName evidence="2">Type I addiction module toxin, SymE family</fullName>
    </submittedName>
</protein>
<sequence>MNEGEEQALRELTVYYNYVGEICYPFIKLHGKWLELLGFKIGKKIIVEEEPNKLIIRLKEE</sequence>
<dbReference type="EMBL" id="RLII01000027">
    <property type="protein sequence ID" value="RXE58021.1"/>
    <property type="molecule type" value="Genomic_DNA"/>
</dbReference>
<dbReference type="GO" id="GO:0016070">
    <property type="term" value="P:RNA metabolic process"/>
    <property type="evidence" value="ECO:0007669"/>
    <property type="project" value="InterPro"/>
</dbReference>
<evidence type="ECO:0000313" key="2">
    <source>
        <dbReference type="EMBL" id="RXE58021.1"/>
    </source>
</evidence>
<evidence type="ECO:0000259" key="1">
    <source>
        <dbReference type="Pfam" id="PF08845"/>
    </source>
</evidence>
<accession>A0A4Q0I1L3</accession>
<dbReference type="GO" id="GO:0016788">
    <property type="term" value="F:hydrolase activity, acting on ester bonds"/>
    <property type="evidence" value="ECO:0007669"/>
    <property type="project" value="InterPro"/>
</dbReference>
<dbReference type="InterPro" id="IPR014944">
    <property type="entry name" value="Toxin_SymE-like"/>
</dbReference>
<comment type="caution">
    <text evidence="2">The sequence shown here is derived from an EMBL/GenBank/DDBJ whole genome shotgun (WGS) entry which is preliminary data.</text>
</comment>
<dbReference type="Pfam" id="PF08845">
    <property type="entry name" value="SymE_toxin"/>
    <property type="match status" value="1"/>
</dbReference>
<name>A0A4Q0I1L3_9FIRM</name>
<dbReference type="GO" id="GO:0005737">
    <property type="term" value="C:cytoplasm"/>
    <property type="evidence" value="ECO:0007669"/>
    <property type="project" value="InterPro"/>
</dbReference>
<organism evidence="2 3">
    <name type="scientific">Acetivibrio mesophilus</name>
    <dbReference type="NCBI Taxonomy" id="2487273"/>
    <lineage>
        <taxon>Bacteria</taxon>
        <taxon>Bacillati</taxon>
        <taxon>Bacillota</taxon>
        <taxon>Clostridia</taxon>
        <taxon>Eubacteriales</taxon>
        <taxon>Oscillospiraceae</taxon>
        <taxon>Acetivibrio</taxon>
    </lineage>
</organism>